<feature type="domain" description="Amidase" evidence="1">
    <location>
        <begin position="33"/>
        <end position="338"/>
    </location>
</feature>
<name>G7MGW3_MACMU</name>
<dbReference type="SUPFAM" id="SSF75304">
    <property type="entry name" value="Amidase signature (AS) enzymes"/>
    <property type="match status" value="1"/>
</dbReference>
<dbReference type="EMBL" id="CM001253">
    <property type="protein sequence ID" value="EHH14746.1"/>
    <property type="molecule type" value="Genomic_DNA"/>
</dbReference>
<accession>G7MGW3</accession>
<evidence type="ECO:0000313" key="2">
    <source>
        <dbReference type="EMBL" id="EHH14746.1"/>
    </source>
</evidence>
<dbReference type="InterPro" id="IPR052096">
    <property type="entry name" value="Endocannabinoid_amidase"/>
</dbReference>
<dbReference type="PANTHER" id="PTHR45847:SF8">
    <property type="entry name" value="FATTY ACID AMIDE HYDROLASE-RELATED"/>
    <property type="match status" value="1"/>
</dbReference>
<protein>
    <recommendedName>
        <fullName evidence="1">Amidase domain-containing protein</fullName>
    </recommendedName>
</protein>
<proteinExistence type="predicted"/>
<evidence type="ECO:0000259" key="1">
    <source>
        <dbReference type="Pfam" id="PF01425"/>
    </source>
</evidence>
<organism evidence="2">
    <name type="scientific">Macaca mulatta</name>
    <name type="common">Rhesus macaque</name>
    <dbReference type="NCBI Taxonomy" id="9544"/>
    <lineage>
        <taxon>Eukaryota</taxon>
        <taxon>Metazoa</taxon>
        <taxon>Chordata</taxon>
        <taxon>Craniata</taxon>
        <taxon>Vertebrata</taxon>
        <taxon>Euteleostomi</taxon>
        <taxon>Mammalia</taxon>
        <taxon>Eutheria</taxon>
        <taxon>Euarchontoglires</taxon>
        <taxon>Primates</taxon>
        <taxon>Haplorrhini</taxon>
        <taxon>Catarrhini</taxon>
        <taxon>Cercopithecidae</taxon>
        <taxon>Cercopithecinae</taxon>
        <taxon>Macaca</taxon>
    </lineage>
</organism>
<feature type="non-terminal residue" evidence="2">
    <location>
        <position position="381"/>
    </location>
</feature>
<dbReference type="Gene3D" id="3.90.1300.10">
    <property type="entry name" value="Amidase signature (AS) domain"/>
    <property type="match status" value="1"/>
</dbReference>
<gene>
    <name evidence="2" type="ORF">EGK_00717</name>
</gene>
<sequence>QEPALDPQPILELPLAELAQQLRTEELSLESVLCSYLEQALKVHQEVNYLMDFLGECKEELQALKKLKTSDRGLLYGVPMSLKDTYDCMGHDSTCLLAQFPEKPATKDGVIVKVLKAQGAIPFVQTNIPQTLLSFECSNPIYGQTLNPLNLKKTCGGSSGGEGALMAERGSILDMGTDTGDSICISASFCGVYGLWTTGFHLSYTGIASAIKGRKLVTTVAVPMAWDVESLALCLRTLLSEDMYRLDPTVPRMPFREEVYTSNQPLRIGYYESDGYIQPSPSMARAVQPPLGLLNSLGLFVIPFSIPRAECAIKDLYAGGMFTDGGATLLEKLEGDIVDPSVKGMVNQLCLPDPVKCFLAWFPRYIDPRTSQHLEEIRGVG</sequence>
<dbReference type="Proteomes" id="UP000013456">
    <property type="component" value="Chromosome 1"/>
</dbReference>
<dbReference type="AlphaFoldDB" id="G7MGW3"/>
<reference evidence="2" key="1">
    <citation type="journal article" date="2011" name="Nat. Biotechnol.">
        <title>Genome sequencing and comparison of two nonhuman primate animal models, the cynomolgus and Chinese rhesus macaques.</title>
        <authorList>
            <person name="Yan G."/>
            <person name="Zhang G."/>
            <person name="Fang X."/>
            <person name="Zhang Y."/>
            <person name="Li C."/>
            <person name="Ling F."/>
            <person name="Cooper D.N."/>
            <person name="Li Q."/>
            <person name="Li Y."/>
            <person name="van Gool A.J."/>
            <person name="Du H."/>
            <person name="Chen J."/>
            <person name="Chen R."/>
            <person name="Zhang P."/>
            <person name="Huang Z."/>
            <person name="Thompson J.R."/>
            <person name="Meng Y."/>
            <person name="Bai Y."/>
            <person name="Wang J."/>
            <person name="Zhuo M."/>
            <person name="Wang T."/>
            <person name="Huang Y."/>
            <person name="Wei L."/>
            <person name="Li J."/>
            <person name="Wang Z."/>
            <person name="Hu H."/>
            <person name="Yang P."/>
            <person name="Le L."/>
            <person name="Stenson P.D."/>
            <person name="Li B."/>
            <person name="Liu X."/>
            <person name="Ball E.V."/>
            <person name="An N."/>
            <person name="Huang Q."/>
            <person name="Zhang Y."/>
            <person name="Fan W."/>
            <person name="Zhang X."/>
            <person name="Li Y."/>
            <person name="Wang W."/>
            <person name="Katze M.G."/>
            <person name="Su B."/>
            <person name="Nielsen R."/>
            <person name="Yang H."/>
            <person name="Wang J."/>
            <person name="Wang X."/>
            <person name="Wang J."/>
        </authorList>
    </citation>
    <scope>NUCLEOTIDE SEQUENCE [LARGE SCALE GENOMIC DNA]</scope>
    <source>
        <strain evidence="2">CR-5</strain>
    </source>
</reference>
<dbReference type="InterPro" id="IPR036928">
    <property type="entry name" value="AS_sf"/>
</dbReference>
<feature type="non-terminal residue" evidence="2">
    <location>
        <position position="1"/>
    </location>
</feature>
<dbReference type="Pfam" id="PF01425">
    <property type="entry name" value="Amidase"/>
    <property type="match status" value="1"/>
</dbReference>
<dbReference type="PANTHER" id="PTHR45847">
    <property type="entry name" value="FATTY ACID AMIDE HYDROLASE"/>
    <property type="match status" value="1"/>
</dbReference>
<dbReference type="InterPro" id="IPR023631">
    <property type="entry name" value="Amidase_dom"/>
</dbReference>